<dbReference type="EMBL" id="BMAU01021142">
    <property type="protein sequence ID" value="GFX92193.1"/>
    <property type="molecule type" value="Genomic_DNA"/>
</dbReference>
<dbReference type="Proteomes" id="UP000887159">
    <property type="component" value="Unassembled WGS sequence"/>
</dbReference>
<feature type="region of interest" description="Disordered" evidence="1">
    <location>
        <begin position="64"/>
        <end position="106"/>
    </location>
</feature>
<evidence type="ECO:0000313" key="3">
    <source>
        <dbReference type="Proteomes" id="UP000887159"/>
    </source>
</evidence>
<keyword evidence="3" id="KW-1185">Reference proteome</keyword>
<dbReference type="AlphaFoldDB" id="A0A8X6V2G8"/>
<accession>A0A8X6V2G8</accession>
<proteinExistence type="predicted"/>
<protein>
    <submittedName>
        <fullName evidence="2">Uncharacterized protein</fullName>
    </submittedName>
</protein>
<organism evidence="2 3">
    <name type="scientific">Trichonephila clavipes</name>
    <name type="common">Golden silk orbweaver</name>
    <name type="synonym">Nephila clavipes</name>
    <dbReference type="NCBI Taxonomy" id="2585209"/>
    <lineage>
        <taxon>Eukaryota</taxon>
        <taxon>Metazoa</taxon>
        <taxon>Ecdysozoa</taxon>
        <taxon>Arthropoda</taxon>
        <taxon>Chelicerata</taxon>
        <taxon>Arachnida</taxon>
        <taxon>Araneae</taxon>
        <taxon>Araneomorphae</taxon>
        <taxon>Entelegynae</taxon>
        <taxon>Araneoidea</taxon>
        <taxon>Nephilidae</taxon>
        <taxon>Trichonephila</taxon>
    </lineage>
</organism>
<evidence type="ECO:0000313" key="2">
    <source>
        <dbReference type="EMBL" id="GFX92193.1"/>
    </source>
</evidence>
<feature type="compositionally biased region" description="Pro residues" evidence="1">
    <location>
        <begin position="81"/>
        <end position="90"/>
    </location>
</feature>
<evidence type="ECO:0000256" key="1">
    <source>
        <dbReference type="SAM" id="MobiDB-lite"/>
    </source>
</evidence>
<reference evidence="2" key="1">
    <citation type="submission" date="2020-08" db="EMBL/GenBank/DDBJ databases">
        <title>Multicomponent nature underlies the extraordinary mechanical properties of spider dragline silk.</title>
        <authorList>
            <person name="Kono N."/>
            <person name="Nakamura H."/>
            <person name="Mori M."/>
            <person name="Yoshida Y."/>
            <person name="Ohtoshi R."/>
            <person name="Malay A.D."/>
            <person name="Moran D.A.P."/>
            <person name="Tomita M."/>
            <person name="Numata K."/>
            <person name="Arakawa K."/>
        </authorList>
    </citation>
    <scope>NUCLEOTIDE SEQUENCE</scope>
</reference>
<name>A0A8X6V2G8_TRICX</name>
<sequence length="106" mass="11191">MARRFKKARYRCYKLTNTEGGVLTCAGGWFVAEISAVICAVTVSAGLDTTTVVAAVLGEAAHGPALAQHRQTEDEGKGQPSHPPPPPQPAIVPRASPAHLTQLHRV</sequence>
<gene>
    <name evidence="2" type="ORF">TNCV_1741131</name>
</gene>
<comment type="caution">
    <text evidence="2">The sequence shown here is derived from an EMBL/GenBank/DDBJ whole genome shotgun (WGS) entry which is preliminary data.</text>
</comment>